<name>A0A4R4TBX8_9ACTN</name>
<dbReference type="Proteomes" id="UP000295345">
    <property type="component" value="Unassembled WGS sequence"/>
</dbReference>
<reference evidence="2 3" key="1">
    <citation type="submission" date="2019-03" db="EMBL/GenBank/DDBJ databases">
        <title>Draft genome sequences of novel Actinobacteria.</title>
        <authorList>
            <person name="Sahin N."/>
            <person name="Ay H."/>
            <person name="Saygin H."/>
        </authorList>
    </citation>
    <scope>NUCLEOTIDE SEQUENCE [LARGE SCALE GENOMIC DNA]</scope>
    <source>
        <strain evidence="2 3">DSM 41900</strain>
    </source>
</reference>
<gene>
    <name evidence="2" type="ORF">E1283_14595</name>
</gene>
<evidence type="ECO:0000256" key="1">
    <source>
        <dbReference type="SAM" id="Phobius"/>
    </source>
</evidence>
<protein>
    <submittedName>
        <fullName evidence="2">DUF3592 domain-containing protein</fullName>
    </submittedName>
</protein>
<proteinExistence type="predicted"/>
<feature type="transmembrane region" description="Helical" evidence="1">
    <location>
        <begin position="6"/>
        <end position="26"/>
    </location>
</feature>
<dbReference type="EMBL" id="SMKI01000133">
    <property type="protein sequence ID" value="TDC74770.1"/>
    <property type="molecule type" value="Genomic_DNA"/>
</dbReference>
<dbReference type="RefSeq" id="WP_132818457.1">
    <property type="nucleotide sequence ID" value="NZ_SMKI01000133.1"/>
</dbReference>
<organism evidence="2 3">
    <name type="scientific">Streptomyces hainanensis</name>
    <dbReference type="NCBI Taxonomy" id="402648"/>
    <lineage>
        <taxon>Bacteria</taxon>
        <taxon>Bacillati</taxon>
        <taxon>Actinomycetota</taxon>
        <taxon>Actinomycetes</taxon>
        <taxon>Kitasatosporales</taxon>
        <taxon>Streptomycetaceae</taxon>
        <taxon>Streptomyces</taxon>
    </lineage>
</organism>
<comment type="caution">
    <text evidence="2">The sequence shown here is derived from an EMBL/GenBank/DDBJ whole genome shotgun (WGS) entry which is preliminary data.</text>
</comment>
<evidence type="ECO:0000313" key="3">
    <source>
        <dbReference type="Proteomes" id="UP000295345"/>
    </source>
</evidence>
<sequence>MRWEQLVGAFFVLMLGGLSVAVLAGARDKYRLRSRGRWIEAEVVRVDEEDDADGDPRFYLVVAFTPPGGPRVEVRSTSGRLYPPDAASGVGSGIMVRYDPVRPTRIELSPGEGNGVVTGVLVGLLLAVVAGFVAVASLIV</sequence>
<evidence type="ECO:0000313" key="2">
    <source>
        <dbReference type="EMBL" id="TDC74770.1"/>
    </source>
</evidence>
<dbReference type="AlphaFoldDB" id="A0A4R4TBX8"/>
<accession>A0A4R4TBX8</accession>
<feature type="transmembrane region" description="Helical" evidence="1">
    <location>
        <begin position="115"/>
        <end position="139"/>
    </location>
</feature>
<keyword evidence="1" id="KW-0812">Transmembrane</keyword>
<keyword evidence="1" id="KW-0472">Membrane</keyword>
<keyword evidence="1" id="KW-1133">Transmembrane helix</keyword>
<dbReference type="OrthoDB" id="3483455at2"/>
<keyword evidence="3" id="KW-1185">Reference proteome</keyword>